<dbReference type="RefSeq" id="WP_129031139.1">
    <property type="nucleotide sequence ID" value="NZ_CP059603.1"/>
</dbReference>
<evidence type="ECO:0000313" key="2">
    <source>
        <dbReference type="EMBL" id="RXI80080.1"/>
    </source>
</evidence>
<dbReference type="AlphaFoldDB" id="A0A4Q0VLP6"/>
<name>A0A4Q0VLP6_9LACO</name>
<dbReference type="InterPro" id="IPR002912">
    <property type="entry name" value="ACT_dom"/>
</dbReference>
<organism evidence="2 3">
    <name type="scientific">Levilactobacillus suantsaii</name>
    <dbReference type="NCBI Taxonomy" id="2292255"/>
    <lineage>
        <taxon>Bacteria</taxon>
        <taxon>Bacillati</taxon>
        <taxon>Bacillota</taxon>
        <taxon>Bacilli</taxon>
        <taxon>Lactobacillales</taxon>
        <taxon>Lactobacillaceae</taxon>
        <taxon>Levilactobacillus</taxon>
    </lineage>
</organism>
<accession>A0A4Q0VLP6</accession>
<dbReference type="NCBIfam" id="NF001220">
    <property type="entry name" value="PRK00194.1"/>
    <property type="match status" value="1"/>
</dbReference>
<sequence>MRAIITVIGQDHVGIIAEVATTLAQKHINIVDVSQTIMDQNFTMMLLGEWDEQVLSFTAVKQALETLGQQKQLTIRMQRESLFDAIQKV</sequence>
<dbReference type="InterPro" id="IPR050990">
    <property type="entry name" value="UPF0237/GcvR_regulator"/>
</dbReference>
<dbReference type="InterPro" id="IPR022986">
    <property type="entry name" value="UPF0237_ACT"/>
</dbReference>
<comment type="caution">
    <text evidence="2">The sequence shown here is derived from an EMBL/GenBank/DDBJ whole genome shotgun (WGS) entry which is preliminary data.</text>
</comment>
<dbReference type="CDD" id="cd04872">
    <property type="entry name" value="ACT_1ZPV"/>
    <property type="match status" value="1"/>
</dbReference>
<evidence type="ECO:0000313" key="3">
    <source>
        <dbReference type="Proteomes" id="UP000290602"/>
    </source>
</evidence>
<dbReference type="PANTHER" id="PTHR34875">
    <property type="entry name" value="UPF0237 PROTEIN MJ1558"/>
    <property type="match status" value="1"/>
</dbReference>
<dbReference type="HAMAP" id="MF_01054">
    <property type="entry name" value="UPF0237"/>
    <property type="match status" value="1"/>
</dbReference>
<comment type="similarity">
    <text evidence="1">Belongs to the UPF0237 family.</text>
</comment>
<dbReference type="Gene3D" id="3.30.70.260">
    <property type="match status" value="1"/>
</dbReference>
<keyword evidence="3" id="KW-1185">Reference proteome</keyword>
<dbReference type="OrthoDB" id="9803078at2"/>
<evidence type="ECO:0000256" key="1">
    <source>
        <dbReference type="HAMAP-Rule" id="MF_01054"/>
    </source>
</evidence>
<gene>
    <name evidence="2" type="ORF">DXH47_00520</name>
</gene>
<protein>
    <recommendedName>
        <fullName evidence="1">UPF0237 protein DXH47_00520</fullName>
    </recommendedName>
</protein>
<dbReference type="PROSITE" id="PS51671">
    <property type="entry name" value="ACT"/>
    <property type="match status" value="1"/>
</dbReference>
<reference evidence="2 3" key="1">
    <citation type="submission" date="2018-08" db="EMBL/GenBank/DDBJ databases">
        <title>Lactobacillus suantsai sp. nov., isolated from traditional fermented suan-tsai in Taiwan.</title>
        <authorList>
            <person name="Huang C.-H."/>
        </authorList>
    </citation>
    <scope>NUCLEOTIDE SEQUENCE [LARGE SCALE GENOMIC DNA]</scope>
    <source>
        <strain evidence="2 3">BCRC 12945</strain>
    </source>
</reference>
<proteinExistence type="inferred from homology"/>
<dbReference type="SUPFAM" id="SSF55021">
    <property type="entry name" value="ACT-like"/>
    <property type="match status" value="1"/>
</dbReference>
<dbReference type="InterPro" id="IPR045865">
    <property type="entry name" value="ACT-like_dom_sf"/>
</dbReference>
<dbReference type="Proteomes" id="UP000290602">
    <property type="component" value="Unassembled WGS sequence"/>
</dbReference>
<dbReference type="Pfam" id="PF13740">
    <property type="entry name" value="ACT_6"/>
    <property type="match status" value="1"/>
</dbReference>
<dbReference type="PANTHER" id="PTHR34875:SF6">
    <property type="entry name" value="UPF0237 PROTEIN MJ1558"/>
    <property type="match status" value="1"/>
</dbReference>
<dbReference type="EMBL" id="QXIL01000001">
    <property type="protein sequence ID" value="RXI80080.1"/>
    <property type="molecule type" value="Genomic_DNA"/>
</dbReference>